<dbReference type="STRING" id="1416779.SAMN05444409_0879"/>
<protein>
    <submittedName>
        <fullName evidence="1">Transposase, IS605 OrfB family, central region</fullName>
    </submittedName>
</protein>
<organism evidence="1 2">
    <name type="scientific">Epilithonimonas zeae</name>
    <dbReference type="NCBI Taxonomy" id="1416779"/>
    <lineage>
        <taxon>Bacteria</taxon>
        <taxon>Pseudomonadati</taxon>
        <taxon>Bacteroidota</taxon>
        <taxon>Flavobacteriia</taxon>
        <taxon>Flavobacteriales</taxon>
        <taxon>Weeksellaceae</taxon>
        <taxon>Chryseobacterium group</taxon>
        <taxon>Epilithonimonas</taxon>
    </lineage>
</organism>
<accession>A0A1N6EVE3</accession>
<keyword evidence="2" id="KW-1185">Reference proteome</keyword>
<dbReference type="AlphaFoldDB" id="A0A1N6EVE3"/>
<dbReference type="Proteomes" id="UP000185207">
    <property type="component" value="Unassembled WGS sequence"/>
</dbReference>
<dbReference type="EMBL" id="FSRK01000001">
    <property type="protein sequence ID" value="SIN87015.1"/>
    <property type="molecule type" value="Genomic_DNA"/>
</dbReference>
<evidence type="ECO:0000313" key="1">
    <source>
        <dbReference type="EMBL" id="SIN87015.1"/>
    </source>
</evidence>
<reference evidence="2" key="1">
    <citation type="submission" date="2016-11" db="EMBL/GenBank/DDBJ databases">
        <authorList>
            <person name="Varghese N."/>
            <person name="Submissions S."/>
        </authorList>
    </citation>
    <scope>NUCLEOTIDE SEQUENCE [LARGE SCALE GENOMIC DNA]</scope>
    <source>
        <strain evidence="2">DSM 27623</strain>
    </source>
</reference>
<sequence length="381" mass="44931">MPINFCRIGKTLKYLFDMEKSTITLTRKIQLLIDVPSDQKKEVWEKLYQYQNRCFRAANLIVSHLYVQEMIKDFFYLTEEIQYKLADEKKDQTGMFNRSKTGTTARMVFDRFKGEIPTDILGSLNNTIQSTFSKNKAEYWKGLKSLRNFRKDIPIPLPIKCISKLRYDPDKKAFCFNMFAIPVKTYLGKDYTDKRLIMERLLKDEIKLCTSQIQLKDRKIFWLAVFEFEKEENHLKPEIIAEASLSLEHPIVVKVNNIRMNIGSKEEFLYRRLAIQASQKRIQDGIAYARSANGAKRKQKALYKTENLESRYVSNRLHVYSRQLIDFCIRQQAGTLVLKNQEDKIGIAKEQEFVLRNWSYYELQNKIKYKAEKAGIELIIG</sequence>
<evidence type="ECO:0000313" key="2">
    <source>
        <dbReference type="Proteomes" id="UP000185207"/>
    </source>
</evidence>
<name>A0A1N6EVE3_9FLAO</name>
<gene>
    <name evidence="1" type="ORF">SAMN05444409_0879</name>
</gene>
<proteinExistence type="predicted"/>